<keyword evidence="4" id="KW-0560">Oxidoreductase</keyword>
<dbReference type="PRINTS" id="PR00081">
    <property type="entry name" value="GDHRDH"/>
</dbReference>
<dbReference type="RefSeq" id="WP_152758798.1">
    <property type="nucleotide sequence ID" value="NZ_WHLY01000002.1"/>
</dbReference>
<dbReference type="GO" id="GO:0016491">
    <property type="term" value="F:oxidoreductase activity"/>
    <property type="evidence" value="ECO:0007669"/>
    <property type="project" value="UniProtKB-KW"/>
</dbReference>
<evidence type="ECO:0000313" key="7">
    <source>
        <dbReference type="Proteomes" id="UP000479293"/>
    </source>
</evidence>
<comment type="subcellular location">
    <subcellularLocation>
        <location evidence="1">Peroxisome</location>
    </subcellularLocation>
</comment>
<evidence type="ECO:0000256" key="4">
    <source>
        <dbReference type="ARBA" id="ARBA00023002"/>
    </source>
</evidence>
<dbReference type="AlphaFoldDB" id="A0A7C9B9N6"/>
<evidence type="ECO:0000256" key="1">
    <source>
        <dbReference type="ARBA" id="ARBA00004275"/>
    </source>
</evidence>
<dbReference type="PANTHER" id="PTHR42808:SF3">
    <property type="entry name" value="HYDROXYSTEROID DEHYDROGENASE-LIKE PROTEIN 2"/>
    <property type="match status" value="1"/>
</dbReference>
<dbReference type="EMBL" id="WHLY01000002">
    <property type="protein sequence ID" value="MPR33502.1"/>
    <property type="molecule type" value="Genomic_DNA"/>
</dbReference>
<keyword evidence="3" id="KW-0521">NADP</keyword>
<protein>
    <submittedName>
        <fullName evidence="6">SDR family NAD(P)-dependent oxidoreductase</fullName>
    </submittedName>
</protein>
<keyword evidence="7" id="KW-1185">Reference proteome</keyword>
<accession>A0A7C9B9N6</accession>
<dbReference type="SUPFAM" id="SSF51735">
    <property type="entry name" value="NAD(P)-binding Rossmann-fold domains"/>
    <property type="match status" value="1"/>
</dbReference>
<evidence type="ECO:0000256" key="5">
    <source>
        <dbReference type="ARBA" id="ARBA00023140"/>
    </source>
</evidence>
<dbReference type="InterPro" id="IPR036291">
    <property type="entry name" value="NAD(P)-bd_dom_sf"/>
</dbReference>
<dbReference type="CDD" id="cd09762">
    <property type="entry name" value="HSDL2_SDR_c"/>
    <property type="match status" value="1"/>
</dbReference>
<sequence length="274" mass="29891">MLKNKTVFITGGSRGIGLAIAVRLAQEGANIVIAAKTAEPHPKLPGTIHTAAAEIEAAGGRALPLQVDIRDEEAVQAAINEVVGTFGGIDILINNASAISLTPTLQTDMKRYDLMHHINTRGTFLTSKLCLPHLLKSENPHVLNLSPPLNMETRWFAPHVAYTMAKFGMSMCVLGMAGEFKKQGVAFNALWPRTTIATAAVQNLLGGDQLMRRSRMPEIMADAAYHILSRPSRECTGNFFVDEEVLKAEGITDFGKYRVDTNLSDEDLMPDFFL</sequence>
<evidence type="ECO:0000313" key="6">
    <source>
        <dbReference type="EMBL" id="MPR33502.1"/>
    </source>
</evidence>
<dbReference type="NCBIfam" id="NF006133">
    <property type="entry name" value="PRK08278.1"/>
    <property type="match status" value="1"/>
</dbReference>
<organism evidence="6 7">
    <name type="scientific">Salmonirosea aquatica</name>
    <dbReference type="NCBI Taxonomy" id="2654236"/>
    <lineage>
        <taxon>Bacteria</taxon>
        <taxon>Pseudomonadati</taxon>
        <taxon>Bacteroidota</taxon>
        <taxon>Cytophagia</taxon>
        <taxon>Cytophagales</taxon>
        <taxon>Spirosomataceae</taxon>
        <taxon>Salmonirosea</taxon>
    </lineage>
</organism>
<dbReference type="FunFam" id="3.40.50.720:FF:000301">
    <property type="entry name" value="Hydroxysteroid dehydrogenase like 2"/>
    <property type="match status" value="1"/>
</dbReference>
<dbReference type="Gene3D" id="3.40.50.720">
    <property type="entry name" value="NAD(P)-binding Rossmann-like Domain"/>
    <property type="match status" value="1"/>
</dbReference>
<dbReference type="InterPro" id="IPR051935">
    <property type="entry name" value="HSDL2"/>
</dbReference>
<dbReference type="PANTHER" id="PTHR42808">
    <property type="entry name" value="HYDROXYSTEROID DEHYDROGENASE-LIKE PROTEIN 2"/>
    <property type="match status" value="1"/>
</dbReference>
<keyword evidence="5" id="KW-0576">Peroxisome</keyword>
<reference evidence="6 7" key="1">
    <citation type="submission" date="2019-10" db="EMBL/GenBank/DDBJ databases">
        <title>Draft Genome Sequence of Cytophagaceae sp. SJW1-29.</title>
        <authorList>
            <person name="Choi A."/>
        </authorList>
    </citation>
    <scope>NUCLEOTIDE SEQUENCE [LARGE SCALE GENOMIC DNA]</scope>
    <source>
        <strain evidence="6 7">SJW1-29</strain>
    </source>
</reference>
<dbReference type="Pfam" id="PF00106">
    <property type="entry name" value="adh_short"/>
    <property type="match status" value="1"/>
</dbReference>
<evidence type="ECO:0000256" key="3">
    <source>
        <dbReference type="ARBA" id="ARBA00022857"/>
    </source>
</evidence>
<comment type="similarity">
    <text evidence="2">Belongs to the short-chain dehydrogenases/reductases (SDR) family.</text>
</comment>
<dbReference type="InterPro" id="IPR002347">
    <property type="entry name" value="SDR_fam"/>
</dbReference>
<proteinExistence type="inferred from homology"/>
<dbReference type="Proteomes" id="UP000479293">
    <property type="component" value="Unassembled WGS sequence"/>
</dbReference>
<name>A0A7C9B9N6_9BACT</name>
<evidence type="ECO:0000256" key="2">
    <source>
        <dbReference type="ARBA" id="ARBA00006484"/>
    </source>
</evidence>
<comment type="caution">
    <text evidence="6">The sequence shown here is derived from an EMBL/GenBank/DDBJ whole genome shotgun (WGS) entry which is preliminary data.</text>
</comment>
<gene>
    <name evidence="6" type="ORF">GBK04_09020</name>
</gene>